<dbReference type="InParanoid" id="A0A3P8VQ64"/>
<dbReference type="GO" id="GO:0051225">
    <property type="term" value="P:spindle assembly"/>
    <property type="evidence" value="ECO:0007669"/>
    <property type="project" value="InterPro"/>
</dbReference>
<organism evidence="4 5">
    <name type="scientific">Cynoglossus semilaevis</name>
    <name type="common">Tongue sole</name>
    <dbReference type="NCBI Taxonomy" id="244447"/>
    <lineage>
        <taxon>Eukaryota</taxon>
        <taxon>Metazoa</taxon>
        <taxon>Chordata</taxon>
        <taxon>Craniata</taxon>
        <taxon>Vertebrata</taxon>
        <taxon>Euteleostomi</taxon>
        <taxon>Actinopterygii</taxon>
        <taxon>Neopterygii</taxon>
        <taxon>Teleostei</taxon>
        <taxon>Neoteleostei</taxon>
        <taxon>Acanthomorphata</taxon>
        <taxon>Carangaria</taxon>
        <taxon>Pleuronectiformes</taxon>
        <taxon>Pleuronectoidei</taxon>
        <taxon>Cynoglossidae</taxon>
        <taxon>Cynoglossinae</taxon>
        <taxon>Cynoglossus</taxon>
    </lineage>
</organism>
<evidence type="ECO:0000256" key="1">
    <source>
        <dbReference type="SAM" id="Coils"/>
    </source>
</evidence>
<dbReference type="InterPro" id="IPR028163">
    <property type="entry name" value="HAUS_6_N"/>
</dbReference>
<dbReference type="OMA" id="HFARYVA"/>
<dbReference type="STRING" id="244447.ENSCSEP00000014600"/>
<dbReference type="Pfam" id="PF14661">
    <property type="entry name" value="HAUS6_N"/>
    <property type="match status" value="1"/>
</dbReference>
<reference evidence="4" key="3">
    <citation type="submission" date="2025-09" db="UniProtKB">
        <authorList>
            <consortium name="Ensembl"/>
        </authorList>
    </citation>
    <scope>IDENTIFICATION</scope>
</reference>
<dbReference type="GO" id="GO:0008017">
    <property type="term" value="F:microtubule binding"/>
    <property type="evidence" value="ECO:0007669"/>
    <property type="project" value="TreeGrafter"/>
</dbReference>
<reference evidence="4 5" key="1">
    <citation type="journal article" date="2014" name="Nat. Genet.">
        <title>Whole-genome sequence of a flatfish provides insights into ZW sex chromosome evolution and adaptation to a benthic lifestyle.</title>
        <authorList>
            <person name="Chen S."/>
            <person name="Zhang G."/>
            <person name="Shao C."/>
            <person name="Huang Q."/>
            <person name="Liu G."/>
            <person name="Zhang P."/>
            <person name="Song W."/>
            <person name="An N."/>
            <person name="Chalopin D."/>
            <person name="Volff J.N."/>
            <person name="Hong Y."/>
            <person name="Li Q."/>
            <person name="Sha Z."/>
            <person name="Zhou H."/>
            <person name="Xie M."/>
            <person name="Yu Q."/>
            <person name="Liu Y."/>
            <person name="Xiang H."/>
            <person name="Wang N."/>
            <person name="Wu K."/>
            <person name="Yang C."/>
            <person name="Zhou Q."/>
            <person name="Liao X."/>
            <person name="Yang L."/>
            <person name="Hu Q."/>
            <person name="Zhang J."/>
            <person name="Meng L."/>
            <person name="Jin L."/>
            <person name="Tian Y."/>
            <person name="Lian J."/>
            <person name="Yang J."/>
            <person name="Miao G."/>
            <person name="Liu S."/>
            <person name="Liang Z."/>
            <person name="Yan F."/>
            <person name="Li Y."/>
            <person name="Sun B."/>
            <person name="Zhang H."/>
            <person name="Zhang J."/>
            <person name="Zhu Y."/>
            <person name="Du M."/>
            <person name="Zhao Y."/>
            <person name="Schartl M."/>
            <person name="Tang Q."/>
            <person name="Wang J."/>
        </authorList>
    </citation>
    <scope>NUCLEOTIDE SEQUENCE</scope>
</reference>
<keyword evidence="1" id="KW-0175">Coiled coil</keyword>
<evidence type="ECO:0000259" key="3">
    <source>
        <dbReference type="Pfam" id="PF14661"/>
    </source>
</evidence>
<protein>
    <submittedName>
        <fullName evidence="4">HAUS augmin-like complex, subunit 6</fullName>
    </submittedName>
</protein>
<proteinExistence type="predicted"/>
<dbReference type="GeneTree" id="ENSGT00390000008250"/>
<keyword evidence="5" id="KW-1185">Reference proteome</keyword>
<dbReference type="FunCoup" id="A0A3P8VQ64">
    <property type="interactions" value="938"/>
</dbReference>
<sequence length="875" mass="98010">MIGTLERIAISVYLRRLKLRKHAVSGNTQQQLPGDVARGVFGGRHPSSTLHLPSGKKMANPALLQKKKGKYLWFSLLGLGFQPDTAISSLAKVNINVKHIHLGPNMFDKPNKDASYIVIHFLLVKLNPTRFQETYRHCWPVLNHKADAEFRKVTCAWLKEIMDEIANAGSKVGASLFLSPGGPKFIGLMLQLANHVMLQEMKTFTTDGSWFPETASVPASSLDMATKRLNLTTKRFLKTSVDQDHFLQEYQRRAPLLVRSLRDLREESANYNESLKRYSSDSEQEQVCSAAEKIRKVRSLWSDIDWMLSTIKDEKNAMESVLLGDVDQYILDGTDRVLKVPRCLLERIERLPHQLSSGNMYETGQLNLLCVLELVTHALQILTDERRGVSIPTRSELSSQHLQEKCQQMACVLQDLYFIRQRIFKEEIPKVKKTLTDMEAEWDRKWMNTLKDAPLVSFLNEDPALGFLSPMAPLSFKRAAEATYRHCVFSKYPAKLLEEKSAESQVQDVVNLNLSNHKRPVSARAESPGVTEVSSQANRSLDWFFDTPLTPPLSTPSVPSPQATVKKTPGRLQPKMASLRTKAQIIDIECDNLADQFADAVTTSPIEGRVKGLDLEGLLNTLQGDPFSTRKQLPRTPESLILDVKNSWRKAVKEDEAEKMRQAQKFDACTKQSFLSMGMSCNVSLSSGDPSKSVSDSIVPTVLSYNNSPVCQQGSSPRSTLLWDTTDSHSCTESSAVQFSLDHETLPEMPSCDSILSLDNEAVEMSEEEGEESKLLLPSLGSEVRQPRGSMASYVFDTQQLYDDGSFIDGKAGATECLLLGHDEDWLLQPVDSVKASEKVFTLDLDTLETPLSPNKQEYSLPKLISFSPIDDMKC</sequence>
<accession>A0A3P8VQ64</accession>
<feature type="coiled-coil region" evidence="1">
    <location>
        <begin position="247"/>
        <end position="281"/>
    </location>
</feature>
<dbReference type="Ensembl" id="ENSCSET00000014776.1">
    <property type="protein sequence ID" value="ENSCSEP00000014600.1"/>
    <property type="gene ID" value="ENSCSEG00000009391.1"/>
</dbReference>
<reference evidence="4" key="2">
    <citation type="submission" date="2025-08" db="UniProtKB">
        <authorList>
            <consortium name="Ensembl"/>
        </authorList>
    </citation>
    <scope>IDENTIFICATION</scope>
</reference>
<dbReference type="GO" id="GO:1990498">
    <property type="term" value="C:mitotic spindle microtubule"/>
    <property type="evidence" value="ECO:0007669"/>
    <property type="project" value="TreeGrafter"/>
</dbReference>
<dbReference type="GO" id="GO:0070652">
    <property type="term" value="C:HAUS complex"/>
    <property type="evidence" value="ECO:0007669"/>
    <property type="project" value="InterPro"/>
</dbReference>
<feature type="region of interest" description="Disordered" evidence="2">
    <location>
        <begin position="552"/>
        <end position="571"/>
    </location>
</feature>
<evidence type="ECO:0000256" key="2">
    <source>
        <dbReference type="SAM" id="MobiDB-lite"/>
    </source>
</evidence>
<feature type="domain" description="HAUS augmin-like complex subunit 6 N-terminal" evidence="3">
    <location>
        <begin position="72"/>
        <end position="302"/>
    </location>
</feature>
<dbReference type="PANTHER" id="PTHR16151:SF2">
    <property type="entry name" value="HAUS AUGMIN-LIKE COMPLEX SUBUNIT 6"/>
    <property type="match status" value="1"/>
</dbReference>
<evidence type="ECO:0000313" key="4">
    <source>
        <dbReference type="Ensembl" id="ENSCSEP00000014600.1"/>
    </source>
</evidence>
<name>A0A3P8VQ64_CYNSE</name>
<dbReference type="InterPro" id="IPR026797">
    <property type="entry name" value="HAUS_6"/>
</dbReference>
<dbReference type="PANTHER" id="PTHR16151">
    <property type="entry name" value="HAUS AUGMIN-LIKE COMPLEX SUBUNIT 6"/>
    <property type="match status" value="1"/>
</dbReference>
<dbReference type="AlphaFoldDB" id="A0A3P8VQ64"/>
<evidence type="ECO:0000313" key="5">
    <source>
        <dbReference type="Proteomes" id="UP000265120"/>
    </source>
</evidence>
<dbReference type="Proteomes" id="UP000265120">
    <property type="component" value="Chromosome 1"/>
</dbReference>